<dbReference type="PROSITE" id="PS50110">
    <property type="entry name" value="RESPONSE_REGULATORY"/>
    <property type="match status" value="1"/>
</dbReference>
<accession>A0A523UYE7</accession>
<dbReference type="Gene3D" id="3.40.50.2300">
    <property type="match status" value="1"/>
</dbReference>
<dbReference type="PROSITE" id="PS00675">
    <property type="entry name" value="SIGMA54_INTERACT_1"/>
    <property type="match status" value="1"/>
</dbReference>
<keyword evidence="2" id="KW-0547">Nucleotide-binding</keyword>
<dbReference type="PANTHER" id="PTHR32071:SF57">
    <property type="entry name" value="C4-DICARBOXYLATE TRANSPORT TRANSCRIPTIONAL REGULATORY PROTEIN DCTD"/>
    <property type="match status" value="1"/>
</dbReference>
<evidence type="ECO:0000256" key="4">
    <source>
        <dbReference type="ARBA" id="ARBA00023015"/>
    </source>
</evidence>
<dbReference type="SMART" id="SM00382">
    <property type="entry name" value="AAA"/>
    <property type="match status" value="1"/>
</dbReference>
<dbReference type="CDD" id="cd00009">
    <property type="entry name" value="AAA"/>
    <property type="match status" value="1"/>
</dbReference>
<dbReference type="Proteomes" id="UP000315525">
    <property type="component" value="Unassembled WGS sequence"/>
</dbReference>
<evidence type="ECO:0000256" key="5">
    <source>
        <dbReference type="ARBA" id="ARBA00023163"/>
    </source>
</evidence>
<dbReference type="SUPFAM" id="SSF52540">
    <property type="entry name" value="P-loop containing nucleoside triphosphate hydrolases"/>
    <property type="match status" value="1"/>
</dbReference>
<evidence type="ECO:0000256" key="3">
    <source>
        <dbReference type="ARBA" id="ARBA00022840"/>
    </source>
</evidence>
<dbReference type="GO" id="GO:0000160">
    <property type="term" value="P:phosphorelay signal transduction system"/>
    <property type="evidence" value="ECO:0007669"/>
    <property type="project" value="InterPro"/>
</dbReference>
<comment type="caution">
    <text evidence="9">The sequence shown here is derived from an EMBL/GenBank/DDBJ whole genome shotgun (WGS) entry which is preliminary data.</text>
</comment>
<feature type="modified residue" description="4-aspartylphosphate" evidence="6">
    <location>
        <position position="54"/>
    </location>
</feature>
<dbReference type="PROSITE" id="PS00688">
    <property type="entry name" value="SIGMA54_INTERACT_3"/>
    <property type="match status" value="1"/>
</dbReference>
<dbReference type="Pfam" id="PF00158">
    <property type="entry name" value="Sigma54_activat"/>
    <property type="match status" value="1"/>
</dbReference>
<protein>
    <submittedName>
        <fullName evidence="9">Sigma-54-dependent Fis family transcriptional regulator</fullName>
    </submittedName>
</protein>
<dbReference type="FunFam" id="3.40.50.2300:FF:000018">
    <property type="entry name" value="DNA-binding transcriptional regulator NtrC"/>
    <property type="match status" value="1"/>
</dbReference>
<keyword evidence="4" id="KW-0805">Transcription regulation</keyword>
<dbReference type="InterPro" id="IPR002197">
    <property type="entry name" value="HTH_Fis"/>
</dbReference>
<dbReference type="Gene3D" id="1.10.10.60">
    <property type="entry name" value="Homeodomain-like"/>
    <property type="match status" value="1"/>
</dbReference>
<evidence type="ECO:0000313" key="9">
    <source>
        <dbReference type="EMBL" id="TET47555.1"/>
    </source>
</evidence>
<sequence length="451" mass="50405">MKGIKVLLIDDDESLNRVLQHQLEGEGLEVTTCTNGADGIKQFQSSDFSVVISDIKMPGMSGMDVLKKVKERSEETVVILITAYGTIKDAVKAVRLGAADYLTKPFEREELILVVNRALRARKLERENLELKSQLTERFSFDGIIGRSSKLDEVFTLVSKVAPSDSTVLLLGESGTGKELLAKAIHYASKRKEEPFVTVNCSAIPENLMESELFGHVKGAFTGAIKNKPGKFEIADRGTIFLDEIGDLKIELQAKLLRVLQQMAFERVGGTKTIEVDVRVIAATNKDLTVAMKRGQFREDLFYRLSVVPIIIPPLRERKDDIPLLVDHFLAKFAKGRKIRISKEALRVLEGYDWPGNVRELENVMERAVVLSGGKVIGEGDVPDFVKFGRAEESEVQISQDGISLEEIEKEAIVLALKKTGWNQTKAAEFLKIPRHVLLYRMKKLSIQKPK</sequence>
<gene>
    <name evidence="9" type="ORF">E3J62_01135</name>
</gene>
<dbReference type="InterPro" id="IPR001789">
    <property type="entry name" value="Sig_transdc_resp-reg_receiver"/>
</dbReference>
<dbReference type="InterPro" id="IPR027417">
    <property type="entry name" value="P-loop_NTPase"/>
</dbReference>
<dbReference type="InterPro" id="IPR025662">
    <property type="entry name" value="Sigma_54_int_dom_ATP-bd_1"/>
</dbReference>
<proteinExistence type="predicted"/>
<dbReference type="Gene3D" id="1.10.8.60">
    <property type="match status" value="1"/>
</dbReference>
<evidence type="ECO:0000313" key="10">
    <source>
        <dbReference type="Proteomes" id="UP000315525"/>
    </source>
</evidence>
<dbReference type="Pfam" id="PF02954">
    <property type="entry name" value="HTH_8"/>
    <property type="match status" value="1"/>
</dbReference>
<keyword evidence="1 6" id="KW-0597">Phosphoprotein</keyword>
<keyword evidence="5" id="KW-0804">Transcription</keyword>
<dbReference type="SUPFAM" id="SSF52172">
    <property type="entry name" value="CheY-like"/>
    <property type="match status" value="1"/>
</dbReference>
<dbReference type="SMART" id="SM00448">
    <property type="entry name" value="REC"/>
    <property type="match status" value="1"/>
</dbReference>
<evidence type="ECO:0000256" key="6">
    <source>
        <dbReference type="PROSITE-ProRule" id="PRU00169"/>
    </source>
</evidence>
<evidence type="ECO:0000256" key="1">
    <source>
        <dbReference type="ARBA" id="ARBA00022553"/>
    </source>
</evidence>
<dbReference type="InterPro" id="IPR025944">
    <property type="entry name" value="Sigma_54_int_dom_CS"/>
</dbReference>
<reference evidence="9 10" key="1">
    <citation type="submission" date="2019-03" db="EMBL/GenBank/DDBJ databases">
        <title>Metabolic potential of uncultured bacteria and archaea associated with petroleum seepage in deep-sea sediments.</title>
        <authorList>
            <person name="Dong X."/>
            <person name="Hubert C."/>
        </authorList>
    </citation>
    <scope>NUCLEOTIDE SEQUENCE [LARGE SCALE GENOMIC DNA]</scope>
    <source>
        <strain evidence="9">E44_bin18</strain>
    </source>
</reference>
<dbReference type="InterPro" id="IPR011006">
    <property type="entry name" value="CheY-like_superfamily"/>
</dbReference>
<dbReference type="GO" id="GO:0043565">
    <property type="term" value="F:sequence-specific DNA binding"/>
    <property type="evidence" value="ECO:0007669"/>
    <property type="project" value="InterPro"/>
</dbReference>
<evidence type="ECO:0000259" key="8">
    <source>
        <dbReference type="PROSITE" id="PS50110"/>
    </source>
</evidence>
<evidence type="ECO:0000256" key="2">
    <source>
        <dbReference type="ARBA" id="ARBA00022741"/>
    </source>
</evidence>
<dbReference type="PRINTS" id="PR01590">
    <property type="entry name" value="HTHFIS"/>
</dbReference>
<feature type="domain" description="Response regulatory" evidence="8">
    <location>
        <begin position="5"/>
        <end position="119"/>
    </location>
</feature>
<evidence type="ECO:0000259" key="7">
    <source>
        <dbReference type="PROSITE" id="PS50045"/>
    </source>
</evidence>
<dbReference type="EMBL" id="SOJN01000017">
    <property type="protein sequence ID" value="TET47555.1"/>
    <property type="molecule type" value="Genomic_DNA"/>
</dbReference>
<dbReference type="InterPro" id="IPR009057">
    <property type="entry name" value="Homeodomain-like_sf"/>
</dbReference>
<dbReference type="InterPro" id="IPR058031">
    <property type="entry name" value="AAA_lid_NorR"/>
</dbReference>
<keyword evidence="3" id="KW-0067">ATP-binding</keyword>
<organism evidence="9 10">
    <name type="scientific">candidate division TA06 bacterium</name>
    <dbReference type="NCBI Taxonomy" id="2250710"/>
    <lineage>
        <taxon>Bacteria</taxon>
        <taxon>Bacteria division TA06</taxon>
    </lineage>
</organism>
<dbReference type="PROSITE" id="PS50045">
    <property type="entry name" value="SIGMA54_INTERACT_4"/>
    <property type="match status" value="1"/>
</dbReference>
<dbReference type="Pfam" id="PF00072">
    <property type="entry name" value="Response_reg"/>
    <property type="match status" value="1"/>
</dbReference>
<dbReference type="InterPro" id="IPR002078">
    <property type="entry name" value="Sigma_54_int"/>
</dbReference>
<dbReference type="PANTHER" id="PTHR32071">
    <property type="entry name" value="TRANSCRIPTIONAL REGULATORY PROTEIN"/>
    <property type="match status" value="1"/>
</dbReference>
<dbReference type="FunFam" id="3.40.50.300:FF:000006">
    <property type="entry name" value="DNA-binding transcriptional regulator NtrC"/>
    <property type="match status" value="1"/>
</dbReference>
<name>A0A523UYE7_UNCT6</name>
<dbReference type="GO" id="GO:0005524">
    <property type="term" value="F:ATP binding"/>
    <property type="evidence" value="ECO:0007669"/>
    <property type="project" value="UniProtKB-KW"/>
</dbReference>
<dbReference type="GO" id="GO:0006355">
    <property type="term" value="P:regulation of DNA-templated transcription"/>
    <property type="evidence" value="ECO:0007669"/>
    <property type="project" value="InterPro"/>
</dbReference>
<dbReference type="AlphaFoldDB" id="A0A523UYE7"/>
<dbReference type="Gene3D" id="3.40.50.300">
    <property type="entry name" value="P-loop containing nucleotide triphosphate hydrolases"/>
    <property type="match status" value="1"/>
</dbReference>
<feature type="domain" description="Sigma-54 factor interaction" evidence="7">
    <location>
        <begin position="144"/>
        <end position="370"/>
    </location>
</feature>
<dbReference type="Pfam" id="PF25601">
    <property type="entry name" value="AAA_lid_14"/>
    <property type="match status" value="1"/>
</dbReference>
<dbReference type="InterPro" id="IPR003593">
    <property type="entry name" value="AAA+_ATPase"/>
</dbReference>
<dbReference type="SUPFAM" id="SSF46689">
    <property type="entry name" value="Homeodomain-like"/>
    <property type="match status" value="1"/>
</dbReference>